<evidence type="ECO:0000313" key="1">
    <source>
        <dbReference type="EMBL" id="OBW98061.1"/>
    </source>
</evidence>
<dbReference type="RefSeq" id="WP_065232458.1">
    <property type="nucleotide sequence ID" value="NZ_JTJN01000012.1"/>
</dbReference>
<reference evidence="1 2" key="1">
    <citation type="submission" date="2014-11" db="EMBL/GenBank/DDBJ databases">
        <title>Pan-genome of Gallibacterium spp.</title>
        <authorList>
            <person name="Kudirkiene E."/>
            <person name="Bojesen A.M."/>
        </authorList>
    </citation>
    <scope>NUCLEOTIDE SEQUENCE [LARGE SCALE GENOMIC DNA]</scope>
    <source>
        <strain evidence="1 2">F 279</strain>
    </source>
</reference>
<dbReference type="PATRIC" id="fig|750.21.peg.644"/>
<dbReference type="EMBL" id="JTJO01000035">
    <property type="protein sequence ID" value="OBW98061.1"/>
    <property type="molecule type" value="Genomic_DNA"/>
</dbReference>
<protein>
    <submittedName>
        <fullName evidence="1">Mu-like prophage FluMu protein gp27</fullName>
    </submittedName>
</protein>
<evidence type="ECO:0000313" key="2">
    <source>
        <dbReference type="Proteomes" id="UP000092643"/>
    </source>
</evidence>
<name>A0A1A7P8M1_9PAST</name>
<gene>
    <name evidence="1" type="ORF">QV03_07940</name>
</gene>
<dbReference type="AlphaFoldDB" id="A0A1A7P8M1"/>
<proteinExistence type="predicted"/>
<organism evidence="1 2">
    <name type="scientific">Gallibacterium anatis</name>
    <dbReference type="NCBI Taxonomy" id="750"/>
    <lineage>
        <taxon>Bacteria</taxon>
        <taxon>Pseudomonadati</taxon>
        <taxon>Pseudomonadota</taxon>
        <taxon>Gammaproteobacteria</taxon>
        <taxon>Pasteurellales</taxon>
        <taxon>Pasteurellaceae</taxon>
        <taxon>Gallibacterium</taxon>
    </lineage>
</organism>
<accession>A0A1A7P8M1</accession>
<sequence>MEQLSVKKATRGRASKVDLLPPNIKTQLAMMLRDKQFSQQEILQEINDLIADCGLPESMQLSRTGLNRYASRMEKFGTKIRQSREIAEVWAKQLGETPQTDIGKLLMEAVKTMAFELTLNADETGIKDPKFLNQLALISQRIEQAQSTNYERERKIRKEVLEQAAKAVEEAGKQSGMAIADVEKMMRAVYGISD</sequence>
<comment type="caution">
    <text evidence="1">The sequence shown here is derived from an EMBL/GenBank/DDBJ whole genome shotgun (WGS) entry which is preliminary data.</text>
</comment>
<dbReference type="OrthoDB" id="5873478at2"/>
<dbReference type="Proteomes" id="UP000092643">
    <property type="component" value="Unassembled WGS sequence"/>
</dbReference>
<dbReference type="InterPro" id="IPR021874">
    <property type="entry name" value="Phage_Mu_Gp27"/>
</dbReference>
<dbReference type="Pfam" id="PF11985">
    <property type="entry name" value="Phage_Mu_Gp27"/>
    <property type="match status" value="1"/>
</dbReference>